<evidence type="ECO:0000256" key="4">
    <source>
        <dbReference type="ARBA" id="ARBA00022840"/>
    </source>
</evidence>
<dbReference type="EMBL" id="JAVIJF010000016">
    <property type="protein sequence ID" value="MDX8527065.1"/>
    <property type="molecule type" value="Genomic_DNA"/>
</dbReference>
<dbReference type="PANTHER" id="PTHR43875">
    <property type="entry name" value="MALTODEXTRIN IMPORT ATP-BINDING PROTEIN MSMX"/>
    <property type="match status" value="1"/>
</dbReference>
<keyword evidence="7" id="KW-1185">Reference proteome</keyword>
<dbReference type="PROSITE" id="PS00211">
    <property type="entry name" value="ABC_TRANSPORTER_1"/>
    <property type="match status" value="1"/>
</dbReference>
<dbReference type="Gene3D" id="3.40.50.300">
    <property type="entry name" value="P-loop containing nucleotide triphosphate hydrolases"/>
    <property type="match status" value="1"/>
</dbReference>
<comment type="caution">
    <text evidence="6">The sequence shown here is derived from an EMBL/GenBank/DDBJ whole genome shotgun (WGS) entry which is preliminary data.</text>
</comment>
<dbReference type="SUPFAM" id="SSF52540">
    <property type="entry name" value="P-loop containing nucleoside triphosphate hydrolases"/>
    <property type="match status" value="1"/>
</dbReference>
<sequence>MSSVLYQKVVKNFGALNVLRSLDLAVPDHKFLALLGPSGCGKTTALRILAGLDMPTEGKVFIGERDVTRLQPRDRDIAMVFQSYALYPQMTVAENIGYPLWIRGTPDAGRKAKIGEVAAILEIGHLLDRRPRQLSGGQRQRVALARAIVRDPAAFLMDEPLSNLDARLRLTMRGEIKRLCQRLSATTIYVTHDQVEALTMADFVAVMHGGELQQMAPPIEIYDRPANRFVATFVGNPPMNILPVALAEQGVMTGGKIVALERTRLAECRLAEIVEIGLRPEDCSVAQSDAPNALPGEIYVVEPMGNETLVNVRLDGGNVQVRAGRDFRGLVGESIGVAFDPANACFFNSAGLTAVHRVDNNNGRVK</sequence>
<keyword evidence="3" id="KW-0547">Nucleotide-binding</keyword>
<evidence type="ECO:0000256" key="3">
    <source>
        <dbReference type="ARBA" id="ARBA00022741"/>
    </source>
</evidence>
<comment type="similarity">
    <text evidence="1">Belongs to the ABC transporter superfamily.</text>
</comment>
<reference evidence="6 7" key="1">
    <citation type="submission" date="2023-08" db="EMBL/GenBank/DDBJ databases">
        <title>Implementing the SeqCode for naming new Mesorhizobium species isolated from Vachellia karroo root nodules.</title>
        <authorList>
            <person name="Van Lill M."/>
        </authorList>
    </citation>
    <scope>NUCLEOTIDE SEQUENCE [LARGE SCALE GENOMIC DNA]</scope>
    <source>
        <strain evidence="6 7">MSK 1335</strain>
    </source>
</reference>
<dbReference type="Pfam" id="PF00005">
    <property type="entry name" value="ABC_tran"/>
    <property type="match status" value="1"/>
</dbReference>
<proteinExistence type="inferred from homology"/>
<dbReference type="InterPro" id="IPR015855">
    <property type="entry name" value="ABC_transpr_MalK-like"/>
</dbReference>
<dbReference type="Pfam" id="PF08402">
    <property type="entry name" value="TOBE_2"/>
    <property type="match status" value="1"/>
</dbReference>
<feature type="domain" description="ABC transporter" evidence="5">
    <location>
        <begin position="4"/>
        <end position="234"/>
    </location>
</feature>
<dbReference type="InterPro" id="IPR003439">
    <property type="entry name" value="ABC_transporter-like_ATP-bd"/>
</dbReference>
<dbReference type="InterPro" id="IPR012340">
    <property type="entry name" value="NA-bd_OB-fold"/>
</dbReference>
<dbReference type="SUPFAM" id="SSF50331">
    <property type="entry name" value="MOP-like"/>
    <property type="match status" value="1"/>
</dbReference>
<dbReference type="Proteomes" id="UP001276840">
    <property type="component" value="Unassembled WGS sequence"/>
</dbReference>
<dbReference type="InterPro" id="IPR008995">
    <property type="entry name" value="Mo/tungstate-bd_C_term_dom"/>
</dbReference>
<protein>
    <submittedName>
        <fullName evidence="6">ABC transporter ATP-binding protein</fullName>
    </submittedName>
</protein>
<dbReference type="InterPro" id="IPR017871">
    <property type="entry name" value="ABC_transporter-like_CS"/>
</dbReference>
<dbReference type="InterPro" id="IPR003593">
    <property type="entry name" value="AAA+_ATPase"/>
</dbReference>
<dbReference type="RefSeq" id="WP_320235007.1">
    <property type="nucleotide sequence ID" value="NZ_JAVIJF010000016.1"/>
</dbReference>
<dbReference type="Gene3D" id="2.40.50.140">
    <property type="entry name" value="Nucleic acid-binding proteins"/>
    <property type="match status" value="1"/>
</dbReference>
<dbReference type="SMART" id="SM00382">
    <property type="entry name" value="AAA"/>
    <property type="match status" value="1"/>
</dbReference>
<keyword evidence="2" id="KW-0813">Transport</keyword>
<dbReference type="CDD" id="cd03301">
    <property type="entry name" value="ABC_MalK_N"/>
    <property type="match status" value="1"/>
</dbReference>
<evidence type="ECO:0000256" key="1">
    <source>
        <dbReference type="ARBA" id="ARBA00005417"/>
    </source>
</evidence>
<dbReference type="InterPro" id="IPR027417">
    <property type="entry name" value="P-loop_NTPase"/>
</dbReference>
<gene>
    <name evidence="6" type="ORF">RFM68_21430</name>
</gene>
<evidence type="ECO:0000256" key="2">
    <source>
        <dbReference type="ARBA" id="ARBA00022448"/>
    </source>
</evidence>
<organism evidence="6 7">
    <name type="scientific">Mesorhizobium montanum</name>
    <dbReference type="NCBI Taxonomy" id="3072323"/>
    <lineage>
        <taxon>Bacteria</taxon>
        <taxon>Pseudomonadati</taxon>
        <taxon>Pseudomonadota</taxon>
        <taxon>Alphaproteobacteria</taxon>
        <taxon>Hyphomicrobiales</taxon>
        <taxon>Phyllobacteriaceae</taxon>
        <taxon>Mesorhizobium</taxon>
    </lineage>
</organism>
<dbReference type="InterPro" id="IPR047641">
    <property type="entry name" value="ABC_transpr_MalK/UgpC-like"/>
</dbReference>
<accession>A0ABU4ZPZ2</accession>
<dbReference type="PANTHER" id="PTHR43875:SF1">
    <property type="entry name" value="OSMOPROTECTIVE COMPOUNDS UPTAKE ATP-BINDING PROTEIN GGTA"/>
    <property type="match status" value="1"/>
</dbReference>
<evidence type="ECO:0000259" key="5">
    <source>
        <dbReference type="PROSITE" id="PS50893"/>
    </source>
</evidence>
<name>A0ABU4ZPZ2_9HYPH</name>
<evidence type="ECO:0000313" key="6">
    <source>
        <dbReference type="EMBL" id="MDX8527065.1"/>
    </source>
</evidence>
<dbReference type="InterPro" id="IPR013611">
    <property type="entry name" value="Transp-assoc_OB_typ2"/>
</dbReference>
<dbReference type="PROSITE" id="PS50893">
    <property type="entry name" value="ABC_TRANSPORTER_2"/>
    <property type="match status" value="1"/>
</dbReference>
<evidence type="ECO:0000313" key="7">
    <source>
        <dbReference type="Proteomes" id="UP001276840"/>
    </source>
</evidence>
<dbReference type="GO" id="GO:0005524">
    <property type="term" value="F:ATP binding"/>
    <property type="evidence" value="ECO:0007669"/>
    <property type="project" value="UniProtKB-KW"/>
</dbReference>
<keyword evidence="4 6" id="KW-0067">ATP-binding</keyword>